<feature type="signal peptide" evidence="1">
    <location>
        <begin position="1"/>
        <end position="27"/>
    </location>
</feature>
<dbReference type="InterPro" id="IPR019619">
    <property type="entry name" value="DUF2490"/>
</dbReference>
<evidence type="ECO:0000313" key="3">
    <source>
        <dbReference type="Proteomes" id="UP001056937"/>
    </source>
</evidence>
<protein>
    <submittedName>
        <fullName evidence="2">DUF2490 domain-containing protein</fullName>
    </submittedName>
</protein>
<organism evidence="2 3">
    <name type="scientific">Sphingomonas morindae</name>
    <dbReference type="NCBI Taxonomy" id="1541170"/>
    <lineage>
        <taxon>Bacteria</taxon>
        <taxon>Pseudomonadati</taxon>
        <taxon>Pseudomonadota</taxon>
        <taxon>Alphaproteobacteria</taxon>
        <taxon>Sphingomonadales</taxon>
        <taxon>Sphingomonadaceae</taxon>
        <taxon>Sphingomonas</taxon>
    </lineage>
</organism>
<evidence type="ECO:0000313" key="2">
    <source>
        <dbReference type="EMBL" id="USI74358.1"/>
    </source>
</evidence>
<accession>A0ABY4XBX8</accession>
<dbReference type="EMBL" id="CP084930">
    <property type="protein sequence ID" value="USI74358.1"/>
    <property type="molecule type" value="Genomic_DNA"/>
</dbReference>
<gene>
    <name evidence="2" type="ORF">LHA26_07895</name>
</gene>
<reference evidence="2" key="1">
    <citation type="journal article" date="2022" name="Toxins">
        <title>Genomic Analysis of Sphingopyxis sp. USTB-05 for Biodegrading Cyanobacterial Hepatotoxins.</title>
        <authorList>
            <person name="Liu C."/>
            <person name="Xu Q."/>
            <person name="Zhao Z."/>
            <person name="Zhang H."/>
            <person name="Liu X."/>
            <person name="Yin C."/>
            <person name="Liu Y."/>
            <person name="Yan H."/>
        </authorList>
    </citation>
    <scope>NUCLEOTIDE SEQUENCE</scope>
    <source>
        <strain evidence="2">NBD5</strain>
    </source>
</reference>
<proteinExistence type="predicted"/>
<dbReference type="Proteomes" id="UP001056937">
    <property type="component" value="Chromosome 1"/>
</dbReference>
<feature type="chain" id="PRO_5047193936" evidence="1">
    <location>
        <begin position="28"/>
        <end position="234"/>
    </location>
</feature>
<dbReference type="RefSeq" id="WP_252168161.1">
    <property type="nucleotide sequence ID" value="NZ_CP084930.1"/>
</dbReference>
<name>A0ABY4XBX8_9SPHN</name>
<dbReference type="Pfam" id="PF10677">
    <property type="entry name" value="DUF2490"/>
    <property type="match status" value="1"/>
</dbReference>
<evidence type="ECO:0000256" key="1">
    <source>
        <dbReference type="SAM" id="SignalP"/>
    </source>
</evidence>
<keyword evidence="3" id="KW-1185">Reference proteome</keyword>
<sequence length="234" mass="25897">MRPLPRLARLTAAALFLLPLAGTPVAAATRQDGQIWVNLNAQGGLAGRLIYYAELQPRFVDGGARIGQVIARGALGWKLTPRISLYQGYAHVAHPDDALVRDVNEERSFQQLSWDLGRVLGGRLSSRTRFEQRLRSDGRDVALRLREFLRYTHRIGPDPQGVAALVSVEPMLALTSADWGPRAGFDQLRTNVGLEIPLTGRTTIEVGYLNQLVNRRAGQREINHIGQVLLALRP</sequence>
<keyword evidence="1" id="KW-0732">Signal</keyword>